<gene>
    <name evidence="3" type="ORF">ACFFRH_18385</name>
</gene>
<proteinExistence type="predicted"/>
<evidence type="ECO:0000256" key="1">
    <source>
        <dbReference type="SAM" id="MobiDB-lite"/>
    </source>
</evidence>
<dbReference type="RefSeq" id="WP_386158425.1">
    <property type="nucleotide sequence ID" value="NZ_JBHMBS010000008.1"/>
</dbReference>
<name>A0ABV5TEB8_9ACTN</name>
<dbReference type="InterPro" id="IPR036928">
    <property type="entry name" value="AS_sf"/>
</dbReference>
<dbReference type="EMBL" id="JBHMBS010000008">
    <property type="protein sequence ID" value="MFB9677453.1"/>
    <property type="molecule type" value="Genomic_DNA"/>
</dbReference>
<sequence length="242" mass="25200">MIAASSDDPAEARPSPKDVLPAGPMTRSVYDAATLLTALTGIDPQDPATAAGKDVVGTDYTAALSKDALRNVRIGVVGAPTGNQGVAFTRAVDVLRAQGATVSAVTVDTSGLPASILNYEFKRDLNAYLARLGRRAPMKTPDDVVRFNLAHAGERAIKFGQTLLKTSNVINLDDPATKATTRPTATTASPWPVSASTRRCGPVVSTRSCSRATARRASARGRGIPRSPCPSGTTRRTGARSA</sequence>
<feature type="region of interest" description="Disordered" evidence="1">
    <location>
        <begin position="175"/>
        <end position="242"/>
    </location>
</feature>
<dbReference type="PANTHER" id="PTHR42678">
    <property type="entry name" value="AMIDASE"/>
    <property type="match status" value="1"/>
</dbReference>
<evidence type="ECO:0000313" key="4">
    <source>
        <dbReference type="Proteomes" id="UP001589610"/>
    </source>
</evidence>
<evidence type="ECO:0000259" key="2">
    <source>
        <dbReference type="Pfam" id="PF01425"/>
    </source>
</evidence>
<dbReference type="SUPFAM" id="SSF75304">
    <property type="entry name" value="Amidase signature (AS) enzymes"/>
    <property type="match status" value="1"/>
</dbReference>
<dbReference type="Pfam" id="PF01425">
    <property type="entry name" value="Amidase"/>
    <property type="match status" value="1"/>
</dbReference>
<comment type="caution">
    <text evidence="3">The sequence shown here is derived from an EMBL/GenBank/DDBJ whole genome shotgun (WGS) entry which is preliminary data.</text>
</comment>
<keyword evidence="4" id="KW-1185">Reference proteome</keyword>
<accession>A0ABV5TEB8</accession>
<dbReference type="PANTHER" id="PTHR42678:SF34">
    <property type="entry name" value="OS04G0183300 PROTEIN"/>
    <property type="match status" value="1"/>
</dbReference>
<feature type="compositionally biased region" description="Low complexity" evidence="1">
    <location>
        <begin position="177"/>
        <end position="192"/>
    </location>
</feature>
<evidence type="ECO:0000313" key="3">
    <source>
        <dbReference type="EMBL" id="MFB9677453.1"/>
    </source>
</evidence>
<dbReference type="Gene3D" id="3.90.1300.10">
    <property type="entry name" value="Amidase signature (AS) domain"/>
    <property type="match status" value="1"/>
</dbReference>
<dbReference type="Proteomes" id="UP001589610">
    <property type="component" value="Unassembled WGS sequence"/>
</dbReference>
<dbReference type="InterPro" id="IPR023631">
    <property type="entry name" value="Amidase_dom"/>
</dbReference>
<reference evidence="3 4" key="1">
    <citation type="submission" date="2024-09" db="EMBL/GenBank/DDBJ databases">
        <authorList>
            <person name="Sun Q."/>
            <person name="Mori K."/>
        </authorList>
    </citation>
    <scope>NUCLEOTIDE SEQUENCE [LARGE SCALE GENOMIC DNA]</scope>
    <source>
        <strain evidence="3 4">JCM 3028</strain>
    </source>
</reference>
<feature type="domain" description="Amidase" evidence="2">
    <location>
        <begin position="21"/>
        <end position="130"/>
    </location>
</feature>
<protein>
    <submittedName>
        <fullName evidence="3">Amidase family protein</fullName>
    </submittedName>
</protein>
<feature type="region of interest" description="Disordered" evidence="1">
    <location>
        <begin position="1"/>
        <end position="24"/>
    </location>
</feature>
<organism evidence="3 4">
    <name type="scientific">Streptosporangium vulgare</name>
    <dbReference type="NCBI Taxonomy" id="46190"/>
    <lineage>
        <taxon>Bacteria</taxon>
        <taxon>Bacillati</taxon>
        <taxon>Actinomycetota</taxon>
        <taxon>Actinomycetes</taxon>
        <taxon>Streptosporangiales</taxon>
        <taxon>Streptosporangiaceae</taxon>
        <taxon>Streptosporangium</taxon>
    </lineage>
</organism>